<organism evidence="1 2">
    <name type="scientific">Pristionchus pacificus</name>
    <name type="common">Parasitic nematode worm</name>
    <dbReference type="NCBI Taxonomy" id="54126"/>
    <lineage>
        <taxon>Eukaryota</taxon>
        <taxon>Metazoa</taxon>
        <taxon>Ecdysozoa</taxon>
        <taxon>Nematoda</taxon>
        <taxon>Chromadorea</taxon>
        <taxon>Rhabditida</taxon>
        <taxon>Rhabditina</taxon>
        <taxon>Diplogasteromorpha</taxon>
        <taxon>Diplogasteroidea</taxon>
        <taxon>Neodiplogasteridae</taxon>
        <taxon>Pristionchus</taxon>
    </lineage>
</organism>
<reference evidence="1" key="2">
    <citation type="submission" date="2022-06" db="UniProtKB">
        <authorList>
            <consortium name="EnsemblMetazoa"/>
        </authorList>
    </citation>
    <scope>IDENTIFICATION</scope>
    <source>
        <strain evidence="1">PS312</strain>
    </source>
</reference>
<reference evidence="2" key="1">
    <citation type="journal article" date="2008" name="Nat. Genet.">
        <title>The Pristionchus pacificus genome provides a unique perspective on nematode lifestyle and parasitism.</title>
        <authorList>
            <person name="Dieterich C."/>
            <person name="Clifton S.W."/>
            <person name="Schuster L.N."/>
            <person name="Chinwalla A."/>
            <person name="Delehaunty K."/>
            <person name="Dinkelacker I."/>
            <person name="Fulton L."/>
            <person name="Fulton R."/>
            <person name="Godfrey J."/>
            <person name="Minx P."/>
            <person name="Mitreva M."/>
            <person name="Roeseler W."/>
            <person name="Tian H."/>
            <person name="Witte H."/>
            <person name="Yang S.P."/>
            <person name="Wilson R.K."/>
            <person name="Sommer R.J."/>
        </authorList>
    </citation>
    <scope>NUCLEOTIDE SEQUENCE [LARGE SCALE GENOMIC DNA]</scope>
    <source>
        <strain evidence="2">PS312</strain>
    </source>
</reference>
<gene>
    <name evidence="1" type="primary">WBGene00273559</name>
</gene>
<keyword evidence="2" id="KW-1185">Reference proteome</keyword>
<dbReference type="AlphaFoldDB" id="A0A2A6B6Y0"/>
<dbReference type="EnsemblMetazoa" id="PPA35190.1">
    <property type="protein sequence ID" value="PPA35190.1"/>
    <property type="gene ID" value="WBGene00273559"/>
</dbReference>
<dbReference type="Proteomes" id="UP000005239">
    <property type="component" value="Unassembled WGS sequence"/>
</dbReference>
<protein>
    <submittedName>
        <fullName evidence="1">Uncharacterized protein</fullName>
    </submittedName>
</protein>
<proteinExistence type="predicted"/>
<accession>A0A8R1ULR3</accession>
<sequence length="65" mass="7781">MLRYSCHAKALVVLFLIFRIAVNVYFCKVIFNFFIYLKRKHDFHHGYAIDEVVILRTGSHKCDIF</sequence>
<accession>A0A2A6B6Y0</accession>
<evidence type="ECO:0000313" key="1">
    <source>
        <dbReference type="EnsemblMetazoa" id="PPA35190.1"/>
    </source>
</evidence>
<evidence type="ECO:0000313" key="2">
    <source>
        <dbReference type="Proteomes" id="UP000005239"/>
    </source>
</evidence>
<name>A0A2A6B6Y0_PRIPA</name>